<reference evidence="3" key="1">
    <citation type="journal article" date="2023" name="Genome Biol. Evol.">
        <title>Long-read-based Genome Assembly of Drosophila gunungcola Reveals Fewer Chemosensory Genes in Flower-breeding Species.</title>
        <authorList>
            <person name="Negi A."/>
            <person name="Liao B.Y."/>
            <person name="Yeh S.D."/>
        </authorList>
    </citation>
    <scope>NUCLEOTIDE SEQUENCE</scope>
    <source>
        <strain evidence="3">Sukarami</strain>
    </source>
</reference>
<feature type="transmembrane region" description="Helical" evidence="2">
    <location>
        <begin position="22"/>
        <end position="44"/>
    </location>
</feature>
<feature type="compositionally biased region" description="Basic residues" evidence="1">
    <location>
        <begin position="94"/>
        <end position="106"/>
    </location>
</feature>
<organism evidence="3 4">
    <name type="scientific">Drosophila gunungcola</name>
    <name type="common">fruit fly</name>
    <dbReference type="NCBI Taxonomy" id="103775"/>
    <lineage>
        <taxon>Eukaryota</taxon>
        <taxon>Metazoa</taxon>
        <taxon>Ecdysozoa</taxon>
        <taxon>Arthropoda</taxon>
        <taxon>Hexapoda</taxon>
        <taxon>Insecta</taxon>
        <taxon>Pterygota</taxon>
        <taxon>Neoptera</taxon>
        <taxon>Endopterygota</taxon>
        <taxon>Diptera</taxon>
        <taxon>Brachycera</taxon>
        <taxon>Muscomorpha</taxon>
        <taxon>Ephydroidea</taxon>
        <taxon>Drosophilidae</taxon>
        <taxon>Drosophila</taxon>
        <taxon>Sophophora</taxon>
    </lineage>
</organism>
<evidence type="ECO:0000313" key="4">
    <source>
        <dbReference type="Proteomes" id="UP001059596"/>
    </source>
</evidence>
<dbReference type="AlphaFoldDB" id="A0A9P9YVN2"/>
<keyword evidence="2" id="KW-0472">Membrane</keyword>
<feature type="compositionally biased region" description="Polar residues" evidence="1">
    <location>
        <begin position="119"/>
        <end position="133"/>
    </location>
</feature>
<keyword evidence="2" id="KW-0812">Transmembrane</keyword>
<dbReference type="EMBL" id="JAMKOV010000001">
    <property type="protein sequence ID" value="KAI8044005.1"/>
    <property type="molecule type" value="Genomic_DNA"/>
</dbReference>
<protein>
    <submittedName>
        <fullName evidence="3">Uncharacterized protein</fullName>
    </submittedName>
</protein>
<evidence type="ECO:0000313" key="3">
    <source>
        <dbReference type="EMBL" id="KAI8044005.1"/>
    </source>
</evidence>
<accession>A0A9P9YVN2</accession>
<evidence type="ECO:0000256" key="2">
    <source>
        <dbReference type="SAM" id="Phobius"/>
    </source>
</evidence>
<feature type="region of interest" description="Disordered" evidence="1">
    <location>
        <begin position="86"/>
        <end position="134"/>
    </location>
</feature>
<proteinExistence type="predicted"/>
<gene>
    <name evidence="3" type="ORF">M5D96_000153</name>
</gene>
<sequence length="385" mass="43436">MRLCRNVSCYTRNYQSTFKLKWILTPQFLVVAMLLVTVTVTSGLRPPRSYYRRSYFSAVAPGHGQGSGSLPGPVRLGPAGYLRADLQTNESKHRPVSKKYPKKSHYRPYGSEEEDYSSERYNSAEYSGESSVQDSREYTIGTQIRVQHPITVPKKSSSSGYAKQPKYVTAIPYKATGYDSDLHKPIGYGSDAHVHIGSGEDVGPPPKRSKWNPVQYDAEADPFHLVPPPKATVASSSNSYSVYEPEHDDYDVVPVPRPKSHDRYKSVASKKQIEAYLEDQQKLLDEAIKVQLLNNPKLQKFFKAQAQEQERESRPDLEIEDFEAYPPNFSGPGHLRSKYIDHPLPPPSKGSRSRRRPAAGDLNRPPKTIIKPKRKYRSTALVINV</sequence>
<evidence type="ECO:0000256" key="1">
    <source>
        <dbReference type="SAM" id="MobiDB-lite"/>
    </source>
</evidence>
<feature type="compositionally biased region" description="Basic and acidic residues" evidence="1">
    <location>
        <begin position="308"/>
        <end position="317"/>
    </location>
</feature>
<keyword evidence="4" id="KW-1185">Reference proteome</keyword>
<feature type="region of interest" description="Disordered" evidence="1">
    <location>
        <begin position="304"/>
        <end position="371"/>
    </location>
</feature>
<keyword evidence="2" id="KW-1133">Transmembrane helix</keyword>
<comment type="caution">
    <text evidence="3">The sequence shown here is derived from an EMBL/GenBank/DDBJ whole genome shotgun (WGS) entry which is preliminary data.</text>
</comment>
<name>A0A9P9YVN2_9MUSC</name>
<dbReference type="Proteomes" id="UP001059596">
    <property type="component" value="Chromosome 3R"/>
</dbReference>